<dbReference type="EMBL" id="JACJSG010000071">
    <property type="protein sequence ID" value="MBD2505158.1"/>
    <property type="molecule type" value="Genomic_DNA"/>
</dbReference>
<evidence type="ECO:0000313" key="1">
    <source>
        <dbReference type="EMBL" id="MBD2505158.1"/>
    </source>
</evidence>
<sequence>MTIIHFVPCGNGKQASTVVTMAASPELPVGKRAIAVCLVDVFGNDADAIVEVK</sequence>
<protein>
    <submittedName>
        <fullName evidence="1">Uncharacterized protein</fullName>
    </submittedName>
</protein>
<evidence type="ECO:0000313" key="2">
    <source>
        <dbReference type="Proteomes" id="UP000661112"/>
    </source>
</evidence>
<proteinExistence type="predicted"/>
<dbReference type="RefSeq" id="WP_190479681.1">
    <property type="nucleotide sequence ID" value="NZ_JACJSG010000071.1"/>
</dbReference>
<keyword evidence="2" id="KW-1185">Reference proteome</keyword>
<comment type="caution">
    <text evidence="1">The sequence shown here is derived from an EMBL/GenBank/DDBJ whole genome shotgun (WGS) entry which is preliminary data.</text>
</comment>
<organism evidence="1 2">
    <name type="scientific">Anabaena azotica FACHB-119</name>
    <dbReference type="NCBI Taxonomy" id="947527"/>
    <lineage>
        <taxon>Bacteria</taxon>
        <taxon>Bacillati</taxon>
        <taxon>Cyanobacteriota</taxon>
        <taxon>Cyanophyceae</taxon>
        <taxon>Nostocales</taxon>
        <taxon>Nostocaceae</taxon>
        <taxon>Anabaena</taxon>
        <taxon>Anabaena azotica</taxon>
    </lineage>
</organism>
<name>A0ABR8DDT9_9NOST</name>
<reference evidence="1 2" key="1">
    <citation type="journal article" date="2020" name="ISME J.">
        <title>Comparative genomics reveals insights into cyanobacterial evolution and habitat adaptation.</title>
        <authorList>
            <person name="Chen M.Y."/>
            <person name="Teng W.K."/>
            <person name="Zhao L."/>
            <person name="Hu C.X."/>
            <person name="Zhou Y.K."/>
            <person name="Han B.P."/>
            <person name="Song L.R."/>
            <person name="Shu W.S."/>
        </authorList>
    </citation>
    <scope>NUCLEOTIDE SEQUENCE [LARGE SCALE GENOMIC DNA]</scope>
    <source>
        <strain evidence="1 2">FACHB-119</strain>
    </source>
</reference>
<accession>A0ABR8DDT9</accession>
<dbReference type="Proteomes" id="UP000661112">
    <property type="component" value="Unassembled WGS sequence"/>
</dbReference>
<gene>
    <name evidence="1" type="ORF">H6G83_31920</name>
</gene>